<comment type="caution">
    <text evidence="2">The sequence shown here is derived from an EMBL/GenBank/DDBJ whole genome shotgun (WGS) entry which is preliminary data.</text>
</comment>
<gene>
    <name evidence="2" type="ORF">CARN2_0324</name>
</gene>
<reference evidence="2" key="1">
    <citation type="submission" date="2009-10" db="EMBL/GenBank/DDBJ databases">
        <title>Diversity of trophic interactions inside an arsenic-rich microbial ecosystem.</title>
        <authorList>
            <person name="Bertin P.N."/>
            <person name="Heinrich-Salmeron A."/>
            <person name="Pelletier E."/>
            <person name="Goulhen-Chollet F."/>
            <person name="Arsene-Ploetze F."/>
            <person name="Gallien S."/>
            <person name="Calteau A."/>
            <person name="Vallenet D."/>
            <person name="Casiot C."/>
            <person name="Chane-Woon-Ming B."/>
            <person name="Giloteaux L."/>
            <person name="Barakat M."/>
            <person name="Bonnefoy V."/>
            <person name="Bruneel O."/>
            <person name="Chandler M."/>
            <person name="Cleiss J."/>
            <person name="Duran R."/>
            <person name="Elbaz-Poulichet F."/>
            <person name="Fonknechten N."/>
            <person name="Lauga B."/>
            <person name="Mornico D."/>
            <person name="Ortet P."/>
            <person name="Schaeffer C."/>
            <person name="Siguier P."/>
            <person name="Alexander Thil Smith A."/>
            <person name="Van Dorsselaer A."/>
            <person name="Weissenbach J."/>
            <person name="Medigue C."/>
            <person name="Le Paslier D."/>
        </authorList>
    </citation>
    <scope>NUCLEOTIDE SEQUENCE</scope>
</reference>
<dbReference type="AlphaFoldDB" id="E6PW39"/>
<organism evidence="2">
    <name type="scientific">mine drainage metagenome</name>
    <dbReference type="NCBI Taxonomy" id="410659"/>
    <lineage>
        <taxon>unclassified sequences</taxon>
        <taxon>metagenomes</taxon>
        <taxon>ecological metagenomes</taxon>
    </lineage>
</organism>
<sequence length="60" mass="7116">MRVQHCRHRGRRLRYRRHCMQHRSFLSHVKTQGRPEFSHPLLGGESACGQLGRSQPELRP</sequence>
<protein>
    <submittedName>
        <fullName evidence="2">Uncharacterized protein</fullName>
    </submittedName>
</protein>
<evidence type="ECO:0000256" key="1">
    <source>
        <dbReference type="SAM" id="MobiDB-lite"/>
    </source>
</evidence>
<proteinExistence type="predicted"/>
<evidence type="ECO:0000313" key="2">
    <source>
        <dbReference type="EMBL" id="CBH99146.1"/>
    </source>
</evidence>
<feature type="region of interest" description="Disordered" evidence="1">
    <location>
        <begin position="39"/>
        <end position="60"/>
    </location>
</feature>
<accession>E6PW39</accession>
<name>E6PW39_9ZZZZ</name>
<dbReference type="EMBL" id="CABM01000068">
    <property type="protein sequence ID" value="CBH99146.1"/>
    <property type="molecule type" value="Genomic_DNA"/>
</dbReference>